<accession>A0A857JIK4</accession>
<keyword evidence="8" id="KW-1185">Reference proteome</keyword>
<feature type="chain" id="PRO_5033173983" description="Lipopolysaccharide export system protein LptA" evidence="4">
    <location>
        <begin position="27"/>
        <end position="197"/>
    </location>
</feature>
<evidence type="ECO:0000256" key="2">
    <source>
        <dbReference type="ARBA" id="ARBA00022729"/>
    </source>
</evidence>
<dbReference type="Gene3D" id="2.60.450.10">
    <property type="entry name" value="Lipopolysaccharide (LPS) transport protein A like domain"/>
    <property type="match status" value="1"/>
</dbReference>
<evidence type="ECO:0000256" key="1">
    <source>
        <dbReference type="ARBA" id="ARBA00022448"/>
    </source>
</evidence>
<keyword evidence="3 4" id="KW-0574">Periplasm</keyword>
<dbReference type="GO" id="GO:0001530">
    <property type="term" value="F:lipopolysaccharide binding"/>
    <property type="evidence" value="ECO:0007669"/>
    <property type="project" value="InterPro"/>
</dbReference>
<evidence type="ECO:0000313" key="7">
    <source>
        <dbReference type="EMBL" id="QHJ11773.1"/>
    </source>
</evidence>
<feature type="signal peptide" evidence="4">
    <location>
        <begin position="1"/>
        <end position="26"/>
    </location>
</feature>
<gene>
    <name evidence="4" type="primary">lptA</name>
    <name evidence="7" type="ORF">FX988_02009</name>
</gene>
<evidence type="ECO:0000256" key="3">
    <source>
        <dbReference type="ARBA" id="ARBA00022764"/>
    </source>
</evidence>
<evidence type="ECO:0000313" key="8">
    <source>
        <dbReference type="Proteomes" id="UP000464524"/>
    </source>
</evidence>
<comment type="function">
    <text evidence="4">Involved in the assembly of lipopolysaccharide (LPS). Required for the translocation of LPS from the inner membrane to the outer membrane. May form a bridge between the inner membrane and the outer membrane, via interactions with LptC and LptD, thereby facilitating LPS transfer across the periplasm.</text>
</comment>
<keyword evidence="1 4" id="KW-0813">Transport</keyword>
<feature type="domain" description="Organic solvent tolerance-like N-terminal" evidence="6">
    <location>
        <begin position="37"/>
        <end position="144"/>
    </location>
</feature>
<dbReference type="PANTHER" id="PTHR36504">
    <property type="entry name" value="LIPOPOLYSACCHARIDE EXPORT SYSTEM PROTEIN LPTA"/>
    <property type="match status" value="1"/>
</dbReference>
<dbReference type="GO" id="GO:0009279">
    <property type="term" value="C:cell outer membrane"/>
    <property type="evidence" value="ECO:0007669"/>
    <property type="project" value="TreeGrafter"/>
</dbReference>
<organism evidence="7 8">
    <name type="scientific">Paraglaciecola mesophila</name>
    <dbReference type="NCBI Taxonomy" id="197222"/>
    <lineage>
        <taxon>Bacteria</taxon>
        <taxon>Pseudomonadati</taxon>
        <taxon>Pseudomonadota</taxon>
        <taxon>Gammaproteobacteria</taxon>
        <taxon>Alteromonadales</taxon>
        <taxon>Alteromonadaceae</taxon>
        <taxon>Paraglaciecola</taxon>
    </lineage>
</organism>
<dbReference type="HAMAP" id="MF_01914">
    <property type="entry name" value="LPS_assembly_LptA"/>
    <property type="match status" value="1"/>
</dbReference>
<reference evidence="7 8" key="1">
    <citation type="submission" date="2019-12" db="EMBL/GenBank/DDBJ databases">
        <title>Genome sequencing and assembly of endphytes of Porphyra tenera.</title>
        <authorList>
            <person name="Park J.M."/>
            <person name="Shin R."/>
            <person name="Jo S.H."/>
        </authorList>
    </citation>
    <scope>NUCLEOTIDE SEQUENCE [LARGE SCALE GENOMIC DNA]</scope>
    <source>
        <strain evidence="7 8">GPM4</strain>
    </source>
</reference>
<dbReference type="Proteomes" id="UP000464524">
    <property type="component" value="Chromosome"/>
</dbReference>
<dbReference type="InterPro" id="IPR005653">
    <property type="entry name" value="OstA-like_N"/>
</dbReference>
<feature type="region of interest" description="Disordered" evidence="5">
    <location>
        <begin position="151"/>
        <end position="197"/>
    </location>
</feature>
<name>A0A857JIK4_9ALTE</name>
<dbReference type="GO" id="GO:0015920">
    <property type="term" value="P:lipopolysaccharide transport"/>
    <property type="evidence" value="ECO:0007669"/>
    <property type="project" value="UniProtKB-UniRule"/>
</dbReference>
<keyword evidence="2 4" id="KW-0732">Signal</keyword>
<evidence type="ECO:0000256" key="4">
    <source>
        <dbReference type="HAMAP-Rule" id="MF_01914"/>
    </source>
</evidence>
<feature type="compositionally biased region" description="Polar residues" evidence="5">
    <location>
        <begin position="157"/>
        <end position="179"/>
    </location>
</feature>
<dbReference type="AlphaFoldDB" id="A0A857JIK4"/>
<comment type="similarity">
    <text evidence="4">Belongs to the LptA family.</text>
</comment>
<dbReference type="PANTHER" id="PTHR36504:SF1">
    <property type="entry name" value="LIPOPOLYSACCHARIDE EXPORT SYSTEM PROTEIN LPTA"/>
    <property type="match status" value="1"/>
</dbReference>
<dbReference type="Pfam" id="PF03968">
    <property type="entry name" value="LptD_N"/>
    <property type="match status" value="1"/>
</dbReference>
<sequence length="197" mass="21728" precursor="true">MCKPFINLSLSLVAIATLSFSPLSMAGKDDFTQAIKVDSKFQFGDGKTKKSVFREDVHINQGSLNVYADEVEVDASKGEGNEIFIATGNPAKYSQEQEQGGSIEASANRIEYRRDQRTLTLEGDAQLKQNNSSVKGESIVFNMELEQIVAQGEGENQDSGRVTTIFQPSKKSAKQQNKTNDTKNVDPSEQLEQEEQP</sequence>
<evidence type="ECO:0000259" key="6">
    <source>
        <dbReference type="Pfam" id="PF03968"/>
    </source>
</evidence>
<protein>
    <recommendedName>
        <fullName evidence="4">Lipopolysaccharide export system protein LptA</fullName>
    </recommendedName>
</protein>
<dbReference type="InterPro" id="IPR052037">
    <property type="entry name" value="LPS_export_LptA"/>
</dbReference>
<proteinExistence type="inferred from homology"/>
<comment type="subunit">
    <text evidence="4">Component of the lipopolysaccharide transport and assembly complex.</text>
</comment>
<dbReference type="GO" id="GO:0030288">
    <property type="term" value="C:outer membrane-bounded periplasmic space"/>
    <property type="evidence" value="ECO:0007669"/>
    <property type="project" value="TreeGrafter"/>
</dbReference>
<dbReference type="EMBL" id="CP047656">
    <property type="protein sequence ID" value="QHJ11773.1"/>
    <property type="molecule type" value="Genomic_DNA"/>
</dbReference>
<dbReference type="GO" id="GO:0017089">
    <property type="term" value="F:glycolipid transfer activity"/>
    <property type="evidence" value="ECO:0007669"/>
    <property type="project" value="TreeGrafter"/>
</dbReference>
<dbReference type="KEGG" id="pmes:FX988_02009"/>
<comment type="subcellular location">
    <subcellularLocation>
        <location evidence="4">Periplasm</location>
    </subcellularLocation>
</comment>
<dbReference type="GO" id="GO:0043165">
    <property type="term" value="P:Gram-negative-bacterium-type cell outer membrane assembly"/>
    <property type="evidence" value="ECO:0007669"/>
    <property type="project" value="UniProtKB-UniRule"/>
</dbReference>
<evidence type="ECO:0000256" key="5">
    <source>
        <dbReference type="SAM" id="MobiDB-lite"/>
    </source>
</evidence>
<dbReference type="InterPro" id="IPR014340">
    <property type="entry name" value="LptA"/>
</dbReference>
<dbReference type="NCBIfam" id="TIGR03002">
    <property type="entry name" value="outer_YhbN_LptA"/>
    <property type="match status" value="1"/>
</dbReference>